<keyword evidence="8" id="KW-1185">Reference proteome</keyword>
<dbReference type="EnsemblMetazoa" id="Aqu2.1.16425_001">
    <property type="protein sequence ID" value="Aqu2.1.16425_001"/>
    <property type="gene ID" value="Aqu2.1.16425"/>
</dbReference>
<evidence type="ECO:0000256" key="4">
    <source>
        <dbReference type="ARBA" id="ARBA00023242"/>
    </source>
</evidence>
<dbReference type="InterPro" id="IPR014892">
    <property type="entry name" value="RPA_C"/>
</dbReference>
<dbReference type="KEGG" id="aqu:100634744"/>
<feature type="domain" description="Replication protein A C-terminal" evidence="6">
    <location>
        <begin position="231"/>
        <end position="333"/>
    </location>
</feature>
<dbReference type="eggNOG" id="KOG3108">
    <property type="taxonomic scope" value="Eukaryota"/>
</dbReference>
<dbReference type="SUPFAM" id="SSF46785">
    <property type="entry name" value="Winged helix' DNA-binding domain"/>
    <property type="match status" value="1"/>
</dbReference>
<reference evidence="7" key="2">
    <citation type="submission" date="2017-05" db="UniProtKB">
        <authorList>
            <consortium name="EnsemblMetazoa"/>
        </authorList>
    </citation>
    <scope>IDENTIFICATION</scope>
</reference>
<dbReference type="InterPro" id="IPR040260">
    <property type="entry name" value="RFA2-like"/>
</dbReference>
<dbReference type="GO" id="GO:0000724">
    <property type="term" value="P:double-strand break repair via homologous recombination"/>
    <property type="evidence" value="ECO:0007669"/>
    <property type="project" value="TreeGrafter"/>
</dbReference>
<evidence type="ECO:0000313" key="7">
    <source>
        <dbReference type="EnsemblMetazoa" id="Aqu2.1.16425_001"/>
    </source>
</evidence>
<feature type="region of interest" description="Disordered" evidence="5">
    <location>
        <begin position="228"/>
        <end position="256"/>
    </location>
</feature>
<dbReference type="FunFam" id="1.10.10.10:FF:000168">
    <property type="entry name" value="Replication protein A 32 kDa subunit"/>
    <property type="match status" value="1"/>
</dbReference>
<keyword evidence="4" id="KW-0539">Nucleus</keyword>
<dbReference type="GO" id="GO:0003697">
    <property type="term" value="F:single-stranded DNA binding"/>
    <property type="evidence" value="ECO:0007669"/>
    <property type="project" value="TreeGrafter"/>
</dbReference>
<evidence type="ECO:0000313" key="8">
    <source>
        <dbReference type="Proteomes" id="UP000007879"/>
    </source>
</evidence>
<dbReference type="GO" id="GO:0006260">
    <property type="term" value="P:DNA replication"/>
    <property type="evidence" value="ECO:0007669"/>
    <property type="project" value="TreeGrafter"/>
</dbReference>
<comment type="subcellular location">
    <subcellularLocation>
        <location evidence="1">Nucleus</location>
    </subcellularLocation>
</comment>
<dbReference type="GO" id="GO:0000781">
    <property type="term" value="C:chromosome, telomeric region"/>
    <property type="evidence" value="ECO:0007669"/>
    <property type="project" value="TreeGrafter"/>
</dbReference>
<dbReference type="InterPro" id="IPR036388">
    <property type="entry name" value="WH-like_DNA-bd_sf"/>
</dbReference>
<comment type="similarity">
    <text evidence="2">Belongs to the replication factor A protein 2 family.</text>
</comment>
<feature type="region of interest" description="Disordered" evidence="5">
    <location>
        <begin position="58"/>
        <end position="81"/>
    </location>
</feature>
<protein>
    <recommendedName>
        <fullName evidence="6">Replication protein A C-terminal domain-containing protein</fullName>
    </recommendedName>
</protein>
<keyword evidence="3" id="KW-0238">DNA-binding</keyword>
<dbReference type="EnsemblMetazoa" id="XM_003390142.3">
    <property type="protein sequence ID" value="XP_003390190.2"/>
    <property type="gene ID" value="LOC100634744"/>
</dbReference>
<dbReference type="Gene3D" id="2.40.50.140">
    <property type="entry name" value="Nucleic acid-binding proteins"/>
    <property type="match status" value="1"/>
</dbReference>
<dbReference type="AlphaFoldDB" id="A0A1X7TNM9"/>
<dbReference type="InParanoid" id="A0A1X7TNM9"/>
<dbReference type="InterPro" id="IPR036390">
    <property type="entry name" value="WH_DNA-bd_sf"/>
</dbReference>
<dbReference type="OrthoDB" id="25571at2759"/>
<evidence type="ECO:0000256" key="1">
    <source>
        <dbReference type="ARBA" id="ARBA00004123"/>
    </source>
</evidence>
<dbReference type="CDD" id="cd04478">
    <property type="entry name" value="RPA2_DBD_D"/>
    <property type="match status" value="1"/>
</dbReference>
<proteinExistence type="inferred from homology"/>
<feature type="compositionally biased region" description="Gly residues" evidence="5">
    <location>
        <begin position="58"/>
        <end position="71"/>
    </location>
</feature>
<organism evidence="7">
    <name type="scientific">Amphimedon queenslandica</name>
    <name type="common">Sponge</name>
    <dbReference type="NCBI Taxonomy" id="400682"/>
    <lineage>
        <taxon>Eukaryota</taxon>
        <taxon>Metazoa</taxon>
        <taxon>Porifera</taxon>
        <taxon>Demospongiae</taxon>
        <taxon>Heteroscleromorpha</taxon>
        <taxon>Haplosclerida</taxon>
        <taxon>Niphatidae</taxon>
        <taxon>Amphimedon</taxon>
    </lineage>
</organism>
<name>A0A1X7TNM9_AMPQE</name>
<dbReference type="GO" id="GO:0006289">
    <property type="term" value="P:nucleotide-excision repair"/>
    <property type="evidence" value="ECO:0007669"/>
    <property type="project" value="TreeGrafter"/>
</dbReference>
<dbReference type="Pfam" id="PF08784">
    <property type="entry name" value="RPA_C"/>
    <property type="match status" value="1"/>
</dbReference>
<dbReference type="SUPFAM" id="SSF50249">
    <property type="entry name" value="Nucleic acid-binding proteins"/>
    <property type="match status" value="1"/>
</dbReference>
<dbReference type="InterPro" id="IPR012340">
    <property type="entry name" value="NA-bd_OB-fold"/>
</dbReference>
<sequence length="341" mass="36902">MRKRRRDTYTGTFNISKMNFGGGYQSVGSSYGGGRGYQGGGSYDTFGGGGYMANEMGGGFTSPGGTTGTPGGKDSKRGGFKNQATRPVTAAMLHRVTSPPGAEEIYLIDDEQVNQIVLVGEIVEVFESATSVMYKIDDRTGPPVEVRRWINAEEDSQFELERRAACREGIYVKIVGHIKMFNNQRTITGFMIRPIEDFNEVTHHMAETMFAHLAITKGLKLPEQFSDHQQGNQMGGASSFGSTTPQAGGSGWTPLATSTQMSGTSYGNQFNSGLTLVQQKVLSVIGNTKGDHGLHVNDIISSVKTQGFSDASIKTALDFLSNEGHVYSTIDEQHFKSTEDV</sequence>
<evidence type="ECO:0000256" key="3">
    <source>
        <dbReference type="ARBA" id="ARBA00023125"/>
    </source>
</evidence>
<accession>A0A1X7TNM9</accession>
<dbReference type="Proteomes" id="UP000007879">
    <property type="component" value="Unassembled WGS sequence"/>
</dbReference>
<evidence type="ECO:0000256" key="5">
    <source>
        <dbReference type="SAM" id="MobiDB-lite"/>
    </source>
</evidence>
<gene>
    <name evidence="7" type="primary">100634744</name>
</gene>
<dbReference type="PANTHER" id="PTHR13989">
    <property type="entry name" value="REPLICATION PROTEIN A-RELATED"/>
    <property type="match status" value="1"/>
</dbReference>
<dbReference type="PANTHER" id="PTHR13989:SF16">
    <property type="entry name" value="REPLICATION PROTEIN A2"/>
    <property type="match status" value="1"/>
</dbReference>
<dbReference type="GO" id="GO:0035861">
    <property type="term" value="C:site of double-strand break"/>
    <property type="evidence" value="ECO:0007669"/>
    <property type="project" value="TreeGrafter"/>
</dbReference>
<reference evidence="8" key="1">
    <citation type="journal article" date="2010" name="Nature">
        <title>The Amphimedon queenslandica genome and the evolution of animal complexity.</title>
        <authorList>
            <person name="Srivastava M."/>
            <person name="Simakov O."/>
            <person name="Chapman J."/>
            <person name="Fahey B."/>
            <person name="Gauthier M.E."/>
            <person name="Mitros T."/>
            <person name="Richards G.S."/>
            <person name="Conaco C."/>
            <person name="Dacre M."/>
            <person name="Hellsten U."/>
            <person name="Larroux C."/>
            <person name="Putnam N.H."/>
            <person name="Stanke M."/>
            <person name="Adamska M."/>
            <person name="Darling A."/>
            <person name="Degnan S.M."/>
            <person name="Oakley T.H."/>
            <person name="Plachetzki D.C."/>
            <person name="Zhai Y."/>
            <person name="Adamski M."/>
            <person name="Calcino A."/>
            <person name="Cummins S.F."/>
            <person name="Goodstein D.M."/>
            <person name="Harris C."/>
            <person name="Jackson D.J."/>
            <person name="Leys S.P."/>
            <person name="Shu S."/>
            <person name="Woodcroft B.J."/>
            <person name="Vervoort M."/>
            <person name="Kosik K.S."/>
            <person name="Manning G."/>
            <person name="Degnan B.M."/>
            <person name="Rokhsar D.S."/>
        </authorList>
    </citation>
    <scope>NUCLEOTIDE SEQUENCE [LARGE SCALE GENOMIC DNA]</scope>
</reference>
<evidence type="ECO:0000256" key="2">
    <source>
        <dbReference type="ARBA" id="ARBA00007815"/>
    </source>
</evidence>
<evidence type="ECO:0000259" key="6">
    <source>
        <dbReference type="Pfam" id="PF08784"/>
    </source>
</evidence>
<dbReference type="Gene3D" id="1.10.10.10">
    <property type="entry name" value="Winged helix-like DNA-binding domain superfamily/Winged helix DNA-binding domain"/>
    <property type="match status" value="1"/>
</dbReference>
<dbReference type="STRING" id="400682.A0A1X7TNM9"/>
<feature type="compositionally biased region" description="Polar residues" evidence="5">
    <location>
        <begin position="228"/>
        <end position="247"/>
    </location>
</feature>
<dbReference type="GO" id="GO:0005662">
    <property type="term" value="C:DNA replication factor A complex"/>
    <property type="evidence" value="ECO:0007669"/>
    <property type="project" value="TreeGrafter"/>
</dbReference>